<dbReference type="AlphaFoldDB" id="A0A845QEJ8"/>
<dbReference type="PROSITE" id="PS01011">
    <property type="entry name" value="FOLYLPOLYGLU_SYNT_1"/>
    <property type="match status" value="1"/>
</dbReference>
<dbReference type="InterPro" id="IPR036565">
    <property type="entry name" value="Mur-like_cat_sf"/>
</dbReference>
<keyword evidence="4 9" id="KW-0436">Ligase</keyword>
<evidence type="ECO:0000256" key="9">
    <source>
        <dbReference type="HAMAP-Rule" id="MF_00639"/>
    </source>
</evidence>
<dbReference type="GO" id="GO:0005524">
    <property type="term" value="F:ATP binding"/>
    <property type="evidence" value="ECO:0007669"/>
    <property type="project" value="UniProtKB-UniRule"/>
</dbReference>
<comment type="function">
    <text evidence="9 10">Cell wall formation. Catalyzes the addition of glutamate to the nucleotide precursor UDP-N-acetylmuramoyl-L-alanine (UMA).</text>
</comment>
<sequence length="486" mass="50913">MIPVPGFDGKRIAMFGLGRTGLGVARALEAGGATVLGWDDGEARREEADKAGVHLEDLYQIDWSTVEALVLSPGVPLTHPKPHPLVEAARAAGKPVIGDMELFQRAIDATDKKVKLIAITGTNGKSTTTALIGHLVRHAGGNAQVGGNIGRAVLDLDPPQDGTVYVIEVSSYQLDLTTSFRPDVSVLLNITPDHLDRHGSFENYVAVKDRIFANQTGRGYAVFGVDSEPVAKLCTARCGDQAAAGSSEGGPKVIPVSARKALGRGVYVLGGKIYHSRSSRVEEAADLTDIPTLQGAHNWENAAAAFAAVRVLGYDTAKIAEGLTRFPGLAHRMEQVGEYPADKGGVRFINDSKATNADAAARALATYDRIFWIAGGVPKAGGIETLTEYFPKIEKAYLIGQAAQDFAATLEGRVRHTLSGTLEEAVAAAAHDAAGQDGAVVLLSPACASFDQFPDFEKRGDAFRTAVRAVLDGKPAGAKAGGGAAA</sequence>
<dbReference type="GO" id="GO:0008360">
    <property type="term" value="P:regulation of cell shape"/>
    <property type="evidence" value="ECO:0007669"/>
    <property type="project" value="UniProtKB-KW"/>
</dbReference>
<feature type="domain" description="Mur ligase central" evidence="12">
    <location>
        <begin position="119"/>
        <end position="309"/>
    </location>
</feature>
<evidence type="ECO:0000256" key="3">
    <source>
        <dbReference type="ARBA" id="ARBA00022490"/>
    </source>
</evidence>
<evidence type="ECO:0000256" key="5">
    <source>
        <dbReference type="ARBA" id="ARBA00022618"/>
    </source>
</evidence>
<dbReference type="SUPFAM" id="SSF51984">
    <property type="entry name" value="MurCD N-terminal domain"/>
    <property type="match status" value="1"/>
</dbReference>
<gene>
    <name evidence="9" type="primary">murD</name>
    <name evidence="13" type="ORF">GTQ45_12835</name>
</gene>
<dbReference type="Pfam" id="PF02875">
    <property type="entry name" value="Mur_ligase_C"/>
    <property type="match status" value="1"/>
</dbReference>
<dbReference type="GO" id="GO:0051301">
    <property type="term" value="P:cell division"/>
    <property type="evidence" value="ECO:0007669"/>
    <property type="project" value="UniProtKB-KW"/>
</dbReference>
<comment type="similarity">
    <text evidence="9">Belongs to the MurCDEF family.</text>
</comment>
<dbReference type="NCBIfam" id="TIGR01087">
    <property type="entry name" value="murD"/>
    <property type="match status" value="1"/>
</dbReference>
<comment type="subcellular location">
    <subcellularLocation>
        <location evidence="1 9 10">Cytoplasm</location>
    </subcellularLocation>
</comment>
<dbReference type="GO" id="GO:0004326">
    <property type="term" value="F:tetrahydrofolylpolyglutamate synthase activity"/>
    <property type="evidence" value="ECO:0007669"/>
    <property type="project" value="InterPro"/>
</dbReference>
<keyword evidence="9 10" id="KW-0133">Cell shape</keyword>
<evidence type="ECO:0000313" key="13">
    <source>
        <dbReference type="EMBL" id="NBG96620.1"/>
    </source>
</evidence>
<dbReference type="GeneID" id="300654015"/>
<keyword evidence="9 10" id="KW-0573">Peptidoglycan synthesis</keyword>
<organism evidence="13 14">
    <name type="scientific">Pyruvatibacter mobilis</name>
    <dbReference type="NCBI Taxonomy" id="1712261"/>
    <lineage>
        <taxon>Bacteria</taxon>
        <taxon>Pseudomonadati</taxon>
        <taxon>Pseudomonadota</taxon>
        <taxon>Alphaproteobacteria</taxon>
        <taxon>Hyphomicrobiales</taxon>
        <taxon>Parvibaculaceae</taxon>
        <taxon>Pyruvatibacter</taxon>
    </lineage>
</organism>
<dbReference type="RefSeq" id="WP_160588676.1">
    <property type="nucleotide sequence ID" value="NZ_BMHN01000001.1"/>
</dbReference>
<dbReference type="InterPro" id="IPR013221">
    <property type="entry name" value="Mur_ligase_cen"/>
</dbReference>
<comment type="caution">
    <text evidence="13">The sequence shown here is derived from an EMBL/GenBank/DDBJ whole genome shotgun (WGS) entry which is preliminary data.</text>
</comment>
<reference evidence="13 14" key="1">
    <citation type="journal article" date="2016" name="Int. J. Syst. Evol. Microbiol.">
        <title>Pyruvatibacter mobilis gen. nov., sp. nov., a marine bacterium from the culture broth of Picochlorum sp. 122.</title>
        <authorList>
            <person name="Wang G."/>
            <person name="Tang M."/>
            <person name="Wu H."/>
            <person name="Dai S."/>
            <person name="Li T."/>
            <person name="Chen C."/>
            <person name="He H."/>
            <person name="Fan J."/>
            <person name="Xiang W."/>
            <person name="Li X."/>
        </authorList>
    </citation>
    <scope>NUCLEOTIDE SEQUENCE [LARGE SCALE GENOMIC DNA]</scope>
    <source>
        <strain evidence="13 14">GYP-11</strain>
    </source>
</reference>
<dbReference type="EMBL" id="WXYQ01000010">
    <property type="protein sequence ID" value="NBG96620.1"/>
    <property type="molecule type" value="Genomic_DNA"/>
</dbReference>
<evidence type="ECO:0000259" key="11">
    <source>
        <dbReference type="Pfam" id="PF02875"/>
    </source>
</evidence>
<proteinExistence type="inferred from homology"/>
<dbReference type="Pfam" id="PF08245">
    <property type="entry name" value="Mur_ligase_M"/>
    <property type="match status" value="1"/>
</dbReference>
<dbReference type="UniPathway" id="UPA00219"/>
<comment type="catalytic activity">
    <reaction evidence="9 10">
        <text>UDP-N-acetyl-alpha-D-muramoyl-L-alanine + D-glutamate + ATP = UDP-N-acetyl-alpha-D-muramoyl-L-alanyl-D-glutamate + ADP + phosphate + H(+)</text>
        <dbReference type="Rhea" id="RHEA:16429"/>
        <dbReference type="ChEBI" id="CHEBI:15378"/>
        <dbReference type="ChEBI" id="CHEBI:29986"/>
        <dbReference type="ChEBI" id="CHEBI:30616"/>
        <dbReference type="ChEBI" id="CHEBI:43474"/>
        <dbReference type="ChEBI" id="CHEBI:83898"/>
        <dbReference type="ChEBI" id="CHEBI:83900"/>
        <dbReference type="ChEBI" id="CHEBI:456216"/>
        <dbReference type="EC" id="6.3.2.9"/>
    </reaction>
</comment>
<dbReference type="PANTHER" id="PTHR43692:SF1">
    <property type="entry name" value="UDP-N-ACETYLMURAMOYLALANINE--D-GLUTAMATE LIGASE"/>
    <property type="match status" value="1"/>
</dbReference>
<name>A0A845QEJ8_9HYPH</name>
<feature type="domain" description="Mur ligase C-terminal" evidence="11">
    <location>
        <begin position="331"/>
        <end position="447"/>
    </location>
</feature>
<evidence type="ECO:0000256" key="6">
    <source>
        <dbReference type="ARBA" id="ARBA00022741"/>
    </source>
</evidence>
<evidence type="ECO:0000256" key="2">
    <source>
        <dbReference type="ARBA" id="ARBA00004752"/>
    </source>
</evidence>
<keyword evidence="9 10" id="KW-0961">Cell wall biogenesis/degradation</keyword>
<evidence type="ECO:0000259" key="12">
    <source>
        <dbReference type="Pfam" id="PF08245"/>
    </source>
</evidence>
<evidence type="ECO:0000256" key="4">
    <source>
        <dbReference type="ARBA" id="ARBA00022598"/>
    </source>
</evidence>
<keyword evidence="7 9" id="KW-0067">ATP-binding</keyword>
<feature type="binding site" evidence="9">
    <location>
        <begin position="121"/>
        <end position="127"/>
    </location>
    <ligand>
        <name>ATP</name>
        <dbReference type="ChEBI" id="CHEBI:30616"/>
    </ligand>
</feature>
<keyword evidence="5 9" id="KW-0132">Cell division</keyword>
<dbReference type="InterPro" id="IPR004101">
    <property type="entry name" value="Mur_ligase_C"/>
</dbReference>
<dbReference type="Gene3D" id="3.40.50.720">
    <property type="entry name" value="NAD(P)-binding Rossmann-like Domain"/>
    <property type="match status" value="1"/>
</dbReference>
<dbReference type="InterPro" id="IPR005762">
    <property type="entry name" value="MurD"/>
</dbReference>
<keyword evidence="14" id="KW-1185">Reference proteome</keyword>
<protein>
    <recommendedName>
        <fullName evidence="9 10">UDP-N-acetylmuramoylalanine--D-glutamate ligase</fullName>
        <ecNumber evidence="9 10">6.3.2.9</ecNumber>
    </recommendedName>
    <alternativeName>
        <fullName evidence="9">D-glutamic acid-adding enzyme</fullName>
    </alternativeName>
    <alternativeName>
        <fullName evidence="9">UDP-N-acetylmuramoyl-L-alanyl-D-glutamate synthetase</fullName>
    </alternativeName>
</protein>
<evidence type="ECO:0000256" key="8">
    <source>
        <dbReference type="ARBA" id="ARBA00023306"/>
    </source>
</evidence>
<dbReference type="GO" id="GO:0005737">
    <property type="term" value="C:cytoplasm"/>
    <property type="evidence" value="ECO:0007669"/>
    <property type="project" value="UniProtKB-SubCell"/>
</dbReference>
<dbReference type="HAMAP" id="MF_00639">
    <property type="entry name" value="MurD"/>
    <property type="match status" value="1"/>
</dbReference>
<dbReference type="OrthoDB" id="9809796at2"/>
<comment type="pathway">
    <text evidence="2 9 10">Cell wall biogenesis; peptidoglycan biosynthesis.</text>
</comment>
<keyword evidence="8 9" id="KW-0131">Cell cycle</keyword>
<dbReference type="GO" id="GO:0008764">
    <property type="term" value="F:UDP-N-acetylmuramoylalanine-D-glutamate ligase activity"/>
    <property type="evidence" value="ECO:0007669"/>
    <property type="project" value="UniProtKB-UniRule"/>
</dbReference>
<evidence type="ECO:0000256" key="7">
    <source>
        <dbReference type="ARBA" id="ARBA00022840"/>
    </source>
</evidence>
<dbReference type="Gene3D" id="3.40.1190.10">
    <property type="entry name" value="Mur-like, catalytic domain"/>
    <property type="match status" value="1"/>
</dbReference>
<dbReference type="GO" id="GO:0009252">
    <property type="term" value="P:peptidoglycan biosynthetic process"/>
    <property type="evidence" value="ECO:0007669"/>
    <property type="project" value="UniProtKB-UniRule"/>
</dbReference>
<dbReference type="PANTHER" id="PTHR43692">
    <property type="entry name" value="UDP-N-ACETYLMURAMOYLALANINE--D-GLUTAMATE LIGASE"/>
    <property type="match status" value="1"/>
</dbReference>
<accession>A0A845QEJ8</accession>
<evidence type="ECO:0000256" key="10">
    <source>
        <dbReference type="RuleBase" id="RU003664"/>
    </source>
</evidence>
<dbReference type="InterPro" id="IPR018109">
    <property type="entry name" value="Folylpolyglutamate_synth_CS"/>
</dbReference>
<dbReference type="EC" id="6.3.2.9" evidence="9 10"/>
<dbReference type="Gene3D" id="3.90.190.20">
    <property type="entry name" value="Mur ligase, C-terminal domain"/>
    <property type="match status" value="1"/>
</dbReference>
<dbReference type="SUPFAM" id="SSF53244">
    <property type="entry name" value="MurD-like peptide ligases, peptide-binding domain"/>
    <property type="match status" value="1"/>
</dbReference>
<dbReference type="GO" id="GO:0071555">
    <property type="term" value="P:cell wall organization"/>
    <property type="evidence" value="ECO:0007669"/>
    <property type="project" value="UniProtKB-KW"/>
</dbReference>
<keyword evidence="6 9" id="KW-0547">Nucleotide-binding</keyword>
<keyword evidence="3 9" id="KW-0963">Cytoplasm</keyword>
<dbReference type="InterPro" id="IPR036615">
    <property type="entry name" value="Mur_ligase_C_dom_sf"/>
</dbReference>
<evidence type="ECO:0000256" key="1">
    <source>
        <dbReference type="ARBA" id="ARBA00004496"/>
    </source>
</evidence>
<evidence type="ECO:0000313" key="14">
    <source>
        <dbReference type="Proteomes" id="UP000470384"/>
    </source>
</evidence>
<dbReference type="SUPFAM" id="SSF53623">
    <property type="entry name" value="MurD-like peptide ligases, catalytic domain"/>
    <property type="match status" value="1"/>
</dbReference>
<dbReference type="Proteomes" id="UP000470384">
    <property type="component" value="Unassembled WGS sequence"/>
</dbReference>